<dbReference type="EMBL" id="OGVC01000015">
    <property type="protein sequence ID" value="SPC38242.1"/>
    <property type="molecule type" value="Genomic_DNA"/>
</dbReference>
<gene>
    <name evidence="1" type="ORF">LFUMFP_220003</name>
</gene>
<evidence type="ECO:0008006" key="3">
    <source>
        <dbReference type="Google" id="ProtNLM"/>
    </source>
</evidence>
<keyword evidence="2" id="KW-1185">Reference proteome</keyword>
<evidence type="ECO:0000313" key="1">
    <source>
        <dbReference type="EMBL" id="SPC38242.1"/>
    </source>
</evidence>
<comment type="caution">
    <text evidence="1">The sequence shown here is derived from an EMBL/GenBank/DDBJ whole genome shotgun (WGS) entry which is preliminary data.</text>
</comment>
<protein>
    <recommendedName>
        <fullName evidence="3">DUF1819 family protein</fullName>
    </recommendedName>
</protein>
<organism evidence="1 2">
    <name type="scientific">Latilactobacillus fuchuensis</name>
    <dbReference type="NCBI Taxonomy" id="164393"/>
    <lineage>
        <taxon>Bacteria</taxon>
        <taxon>Bacillati</taxon>
        <taxon>Bacillota</taxon>
        <taxon>Bacilli</taxon>
        <taxon>Lactobacillales</taxon>
        <taxon>Lactobacillaceae</taxon>
        <taxon>Latilactobacillus</taxon>
    </lineage>
</organism>
<dbReference type="RefSeq" id="WP_106483153.1">
    <property type="nucleotide sequence ID" value="NZ_CBCPIL010000044.1"/>
</dbReference>
<reference evidence="1" key="1">
    <citation type="submission" date="2018-01" db="EMBL/GenBank/DDBJ databases">
        <authorList>
            <person name="Chaillou S."/>
        </authorList>
    </citation>
    <scope>NUCLEOTIDE SEQUENCE [LARGE SCALE GENOMIC DNA]</scope>
    <source>
        <strain evidence="1">MFPC41A2801</strain>
    </source>
</reference>
<dbReference type="AlphaFoldDB" id="A0A2N9DUW5"/>
<accession>A0A2N9DUW5</accession>
<proteinExistence type="predicted"/>
<name>A0A2N9DUW5_9LACO</name>
<dbReference type="Proteomes" id="UP000238739">
    <property type="component" value="Unassembled WGS sequence"/>
</dbReference>
<evidence type="ECO:0000313" key="2">
    <source>
        <dbReference type="Proteomes" id="UP000238739"/>
    </source>
</evidence>
<sequence length="235" mass="27189">MKKTIGLFRVMNYEELDKAAELMLRYSPKEAYEILDEILMQYIAGATFRRKALNNLTKVWGNGQKSLNKYQISVLQKYPEVSSEERIAMQLLMTLYSFPFFSDVVTIIGKYIRMNDNFQSKTIMEEIRNTYGMTETVSKGGLSVLGTLVNWGFLRTDKNGKYDLTGKKIKIENEFIKNMIVYASLANSDAEYISLESINNHSGLFMFDFNINSSDIIFNNIEMIRERSDVFVKLN</sequence>